<evidence type="ECO:0008006" key="3">
    <source>
        <dbReference type="Google" id="ProtNLM"/>
    </source>
</evidence>
<name>A0A699IM92_TANCI</name>
<feature type="region of interest" description="Disordered" evidence="1">
    <location>
        <begin position="206"/>
        <end position="260"/>
    </location>
</feature>
<evidence type="ECO:0000313" key="2">
    <source>
        <dbReference type="EMBL" id="GEZ51734.1"/>
    </source>
</evidence>
<gene>
    <name evidence="2" type="ORF">Tci_523707</name>
</gene>
<feature type="region of interest" description="Disordered" evidence="1">
    <location>
        <begin position="369"/>
        <end position="398"/>
    </location>
</feature>
<proteinExistence type="predicted"/>
<organism evidence="2">
    <name type="scientific">Tanacetum cinerariifolium</name>
    <name type="common">Dalmatian daisy</name>
    <name type="synonym">Chrysanthemum cinerariifolium</name>
    <dbReference type="NCBI Taxonomy" id="118510"/>
    <lineage>
        <taxon>Eukaryota</taxon>
        <taxon>Viridiplantae</taxon>
        <taxon>Streptophyta</taxon>
        <taxon>Embryophyta</taxon>
        <taxon>Tracheophyta</taxon>
        <taxon>Spermatophyta</taxon>
        <taxon>Magnoliopsida</taxon>
        <taxon>eudicotyledons</taxon>
        <taxon>Gunneridae</taxon>
        <taxon>Pentapetalae</taxon>
        <taxon>asterids</taxon>
        <taxon>campanulids</taxon>
        <taxon>Asterales</taxon>
        <taxon>Asteraceae</taxon>
        <taxon>Asteroideae</taxon>
        <taxon>Anthemideae</taxon>
        <taxon>Anthemidinae</taxon>
        <taxon>Tanacetum</taxon>
    </lineage>
</organism>
<protein>
    <recommendedName>
        <fullName evidence="3">Synaptobrevin, longin-like domain protein</fullName>
    </recommendedName>
</protein>
<comment type="caution">
    <text evidence="2">The sequence shown here is derived from an EMBL/GenBank/DDBJ whole genome shotgun (WGS) entry which is preliminary data.</text>
</comment>
<sequence length="478" mass="54810">MSTSKFAKTYNLVAFLKKPTKSEGFEQIVDFLNANPIKYALTGTTCLPNAAIFEELARMGYEKPSQKLTFYKAFFSHRWRFLIHTILQCLSAKTTVWNELNSTMAPAIICLANNYKFNFSKYILDNMVKNLEARVKFYMFPRFVQVFVNHQLGDMSHHNGIFVNPSLTKKVFANMKRLGTSFSGVITPLFKTMMVQVLKEVDEIPTDTQDTPILTQPSSSQPQRKHKPIKKQGKETEVPYTKPQTEEHIPTPSYDPLPSGKDRMQLSELMEICIKLSDRVLFLEQIKTNQAAKIKKLKKRVEKLEGKKKKRTHGLKRLYKVGLTTRIESFKEEEDQGRINDEDLFGVNDLDGDVVILDVTAAMDSEVMEGSKKTQAKVTEGSSKRVGDEIEQESAKRQRLEKEDDTAELKRCLEIVPEDDDDDVTIESTPLSSKSPTIVDYKIYKKGKKSYFRIIKADENSQNYLTFRTILRTSTEKT</sequence>
<accession>A0A699IM92</accession>
<reference evidence="2" key="1">
    <citation type="journal article" date="2019" name="Sci. Rep.">
        <title>Draft genome of Tanacetum cinerariifolium, the natural source of mosquito coil.</title>
        <authorList>
            <person name="Yamashiro T."/>
            <person name="Shiraishi A."/>
            <person name="Satake H."/>
            <person name="Nakayama K."/>
        </authorList>
    </citation>
    <scope>NUCLEOTIDE SEQUENCE</scope>
</reference>
<dbReference type="EMBL" id="BKCJ010288627">
    <property type="protein sequence ID" value="GEZ51734.1"/>
    <property type="molecule type" value="Genomic_DNA"/>
</dbReference>
<feature type="compositionally biased region" description="Basic and acidic residues" evidence="1">
    <location>
        <begin position="382"/>
        <end position="398"/>
    </location>
</feature>
<feature type="compositionally biased region" description="Polar residues" evidence="1">
    <location>
        <begin position="206"/>
        <end position="222"/>
    </location>
</feature>
<evidence type="ECO:0000256" key="1">
    <source>
        <dbReference type="SAM" id="MobiDB-lite"/>
    </source>
</evidence>
<dbReference type="AlphaFoldDB" id="A0A699IM92"/>